<name>A0A0S2KFC1_9GAMM</name>
<keyword evidence="6" id="KW-0808">Transferase</keyword>
<dbReference type="KEGG" id="pspi:PS2015_2167"/>
<dbReference type="OrthoDB" id="9764293at2"/>
<evidence type="ECO:0000259" key="5">
    <source>
        <dbReference type="Pfam" id="PF00266"/>
    </source>
</evidence>
<dbReference type="Proteomes" id="UP000065641">
    <property type="component" value="Chromosome"/>
</dbReference>
<evidence type="ECO:0000256" key="3">
    <source>
        <dbReference type="RuleBase" id="RU004075"/>
    </source>
</evidence>
<dbReference type="InterPro" id="IPR020578">
    <property type="entry name" value="Aminotrans_V_PyrdxlP_BS"/>
</dbReference>
<evidence type="ECO:0000256" key="2">
    <source>
        <dbReference type="ARBA" id="ARBA00022898"/>
    </source>
</evidence>
<dbReference type="PANTHER" id="PTHR43586">
    <property type="entry name" value="CYSTEINE DESULFURASE"/>
    <property type="match status" value="1"/>
</dbReference>
<keyword evidence="6" id="KW-0032">Aminotransferase</keyword>
<evidence type="ECO:0000313" key="7">
    <source>
        <dbReference type="Proteomes" id="UP000065641"/>
    </source>
</evidence>
<dbReference type="RefSeq" id="WP_058022263.1">
    <property type="nucleotide sequence ID" value="NZ_CP013189.1"/>
</dbReference>
<evidence type="ECO:0000256" key="4">
    <source>
        <dbReference type="RuleBase" id="RU004504"/>
    </source>
</evidence>
<dbReference type="PROSITE" id="PS00595">
    <property type="entry name" value="AA_TRANSFER_CLASS_5"/>
    <property type="match status" value="1"/>
</dbReference>
<keyword evidence="2" id="KW-0663">Pyridoxal phosphate</keyword>
<comment type="cofactor">
    <cofactor evidence="1 4">
        <name>pyridoxal 5'-phosphate</name>
        <dbReference type="ChEBI" id="CHEBI:597326"/>
    </cofactor>
</comment>
<gene>
    <name evidence="6" type="ORF">PS2015_2167</name>
</gene>
<dbReference type="STRING" id="1249552.PS2015_2167"/>
<evidence type="ECO:0000313" key="6">
    <source>
        <dbReference type="EMBL" id="ALO46803.1"/>
    </source>
</evidence>
<dbReference type="Pfam" id="PF00266">
    <property type="entry name" value="Aminotran_5"/>
    <property type="match status" value="1"/>
</dbReference>
<dbReference type="PATRIC" id="fig|1249552.3.peg.2180"/>
<keyword evidence="7" id="KW-1185">Reference proteome</keyword>
<dbReference type="Gene3D" id="3.40.640.10">
    <property type="entry name" value="Type I PLP-dependent aspartate aminotransferase-like (Major domain)"/>
    <property type="match status" value="1"/>
</dbReference>
<reference evidence="6 7" key="1">
    <citation type="submission" date="2015-11" db="EMBL/GenBank/DDBJ databases">
        <authorList>
            <person name="Zhang Y."/>
            <person name="Guo Z."/>
        </authorList>
    </citation>
    <scope>NUCLEOTIDE SEQUENCE [LARGE SCALE GENOMIC DNA]</scope>
    <source>
        <strain evidence="6 7">KCTC 32221</strain>
    </source>
</reference>
<dbReference type="InterPro" id="IPR000192">
    <property type="entry name" value="Aminotrans_V_dom"/>
</dbReference>
<evidence type="ECO:0000256" key="1">
    <source>
        <dbReference type="ARBA" id="ARBA00001933"/>
    </source>
</evidence>
<proteinExistence type="inferred from homology"/>
<feature type="domain" description="Aminotransferase class V" evidence="5">
    <location>
        <begin position="19"/>
        <end position="391"/>
    </location>
</feature>
<organism evidence="6 7">
    <name type="scientific">Pseudohongiella spirulinae</name>
    <dbReference type="NCBI Taxonomy" id="1249552"/>
    <lineage>
        <taxon>Bacteria</taxon>
        <taxon>Pseudomonadati</taxon>
        <taxon>Pseudomonadota</taxon>
        <taxon>Gammaproteobacteria</taxon>
        <taxon>Pseudomonadales</taxon>
        <taxon>Pseudohongiellaceae</taxon>
        <taxon>Pseudohongiella</taxon>
    </lineage>
</organism>
<sequence>MLNIDRLREETPACSELIHFNNAGASLQPQSVTDAVLQYLTLEQRLGGYEAAEAQHQASEHFYTAVAGLLNCNPREVAYAENSTRAWNLLLHAIAFEPGERIIIGESEYASNYLSLLELAHRHQVNIEVINNDDNGLISLQALEQRLDENVRLIALTHVASQNGVIQPVAEVGKLARKHNILYLIDACQSAGQLHIDVNDINCDMLTASGRKYLRGPRGTGFMYVRHSVLNYLKPDAPDLQSVIWTSRDQFSWRDDARRFELWEHNVAARIGLTVAADYATALGVSNIEKRIKTLANELRCKLSELPRVQIHDQAFATDSETALNILGGIVSFSVKNADAVKLQTHLRQHRINTSVIRRNNTRLEFEVRDLPDINRASVHYFNTSAEIDAFCQAVRTFQV</sequence>
<dbReference type="PANTHER" id="PTHR43586:SF24">
    <property type="entry name" value="BLR4730 PROTEIN"/>
    <property type="match status" value="1"/>
</dbReference>
<dbReference type="InterPro" id="IPR015421">
    <property type="entry name" value="PyrdxlP-dep_Trfase_major"/>
</dbReference>
<dbReference type="Gene3D" id="3.90.1150.10">
    <property type="entry name" value="Aspartate Aminotransferase, domain 1"/>
    <property type="match status" value="1"/>
</dbReference>
<dbReference type="SUPFAM" id="SSF53383">
    <property type="entry name" value="PLP-dependent transferases"/>
    <property type="match status" value="1"/>
</dbReference>
<dbReference type="EMBL" id="CP013189">
    <property type="protein sequence ID" value="ALO46803.1"/>
    <property type="molecule type" value="Genomic_DNA"/>
</dbReference>
<comment type="similarity">
    <text evidence="3">Belongs to the class-V pyridoxal-phosphate-dependent aminotransferase family.</text>
</comment>
<dbReference type="GO" id="GO:0008483">
    <property type="term" value="F:transaminase activity"/>
    <property type="evidence" value="ECO:0007669"/>
    <property type="project" value="UniProtKB-KW"/>
</dbReference>
<dbReference type="InterPro" id="IPR015424">
    <property type="entry name" value="PyrdxlP-dep_Trfase"/>
</dbReference>
<accession>A0A0S2KFC1</accession>
<dbReference type="InterPro" id="IPR015422">
    <property type="entry name" value="PyrdxlP-dep_Trfase_small"/>
</dbReference>
<protein>
    <submittedName>
        <fullName evidence="6">Aminotransferase, class V superfamily</fullName>
    </submittedName>
</protein>
<dbReference type="AlphaFoldDB" id="A0A0S2KFC1"/>